<proteinExistence type="predicted"/>
<keyword evidence="1" id="KW-0472">Membrane</keyword>
<protein>
    <submittedName>
        <fullName evidence="2">Uncharacterized protein</fullName>
    </submittedName>
</protein>
<evidence type="ECO:0000313" key="2">
    <source>
        <dbReference type="EMBL" id="BBE20272.1"/>
    </source>
</evidence>
<evidence type="ECO:0000313" key="3">
    <source>
        <dbReference type="Proteomes" id="UP001193389"/>
    </source>
</evidence>
<dbReference type="EMBL" id="AP018694">
    <property type="protein sequence ID" value="BBE20272.1"/>
    <property type="molecule type" value="Genomic_DNA"/>
</dbReference>
<feature type="transmembrane region" description="Helical" evidence="1">
    <location>
        <begin position="139"/>
        <end position="157"/>
    </location>
</feature>
<gene>
    <name evidence="2" type="ORF">AQPE_4463</name>
</gene>
<keyword evidence="3" id="KW-1185">Reference proteome</keyword>
<keyword evidence="1" id="KW-1133">Transmembrane helix</keyword>
<accession>A0A5K7SF60</accession>
<name>A0A5K7SF60_9BACT</name>
<sequence>MQSKWLFSGFFHWLISNNNSLQIVDFLNIWGLIIIGLCLFIGFFTRVASTSGALLLLLYYVANPPFIYSLAPSEGHFYIINYNLIEAAALIVFASFHKDYLWSIQRLIAYYHSKLKEKKFPQEDNHEMLESYNDSRRELIKNLAVLPVLGVAFWGMAKKRGWISFEEKNLAAKTDGISGASMMVTKGRKISELKGKVPAGKIKNVVLSRIMAGGNLISGFAHSRDLIYVSSWLKTYFTDEKVIETLWLCEACGINTAVLRCDENTIRILDKYWKRGGKIQWLAQTYPKGSDITNVKAAIDNGAIGAFVMGNIADQIVYNKKIEDLIKPIEFIQSQGLIAGTAAHSIKVPMACVEHGIKVDFFMKTFHDNLYWSATTIDPEDSELPKQGKDHNQANDNIWCMSAPIVADFFKENTTPWIAYKVLAAGAIKPEDGFRHAFESGADFACVGMFDFQVIDNANIAYDILNSNLKRERKWYG</sequence>
<feature type="transmembrane region" description="Helical" evidence="1">
    <location>
        <begin position="20"/>
        <end position="45"/>
    </location>
</feature>
<evidence type="ECO:0000256" key="1">
    <source>
        <dbReference type="SAM" id="Phobius"/>
    </source>
</evidence>
<dbReference type="Proteomes" id="UP001193389">
    <property type="component" value="Chromosome"/>
</dbReference>
<reference evidence="2" key="1">
    <citation type="journal article" date="2020" name="Int. J. Syst. Evol. Microbiol.">
        <title>Aquipluma nitroreducens gen. nov. sp. nov., a novel facultatively anaerobic bacterium isolated from a freshwater lake.</title>
        <authorList>
            <person name="Watanabe M."/>
            <person name="Kojima H."/>
            <person name="Fukui M."/>
        </authorList>
    </citation>
    <scope>NUCLEOTIDE SEQUENCE</scope>
    <source>
        <strain evidence="2">MeG22</strain>
    </source>
</reference>
<feature type="transmembrane region" description="Helical" evidence="1">
    <location>
        <begin position="77"/>
        <end position="96"/>
    </location>
</feature>
<feature type="transmembrane region" description="Helical" evidence="1">
    <location>
        <begin position="52"/>
        <end position="71"/>
    </location>
</feature>
<dbReference type="AlphaFoldDB" id="A0A5K7SF60"/>
<keyword evidence="1" id="KW-0812">Transmembrane</keyword>
<organism evidence="2 3">
    <name type="scientific">Aquipluma nitroreducens</name>
    <dbReference type="NCBI Taxonomy" id="2010828"/>
    <lineage>
        <taxon>Bacteria</taxon>
        <taxon>Pseudomonadati</taxon>
        <taxon>Bacteroidota</taxon>
        <taxon>Bacteroidia</taxon>
        <taxon>Marinilabiliales</taxon>
        <taxon>Prolixibacteraceae</taxon>
        <taxon>Aquipluma</taxon>
    </lineage>
</organism>
<dbReference type="KEGG" id="anf:AQPE_4463"/>